<gene>
    <name evidence="6" type="ORF">EZE20_14865</name>
</gene>
<name>A0A4R4KBS4_9BACT</name>
<dbReference type="PANTHER" id="PTHR47053">
    <property type="entry name" value="MUREIN DD-ENDOPEPTIDASE MEPH-RELATED"/>
    <property type="match status" value="1"/>
</dbReference>
<dbReference type="Gene3D" id="3.90.1720.10">
    <property type="entry name" value="endopeptidase domain like (from Nostoc punctiforme)"/>
    <property type="match status" value="1"/>
</dbReference>
<comment type="caution">
    <text evidence="6">The sequence shown here is derived from an EMBL/GenBank/DDBJ whole genome shotgun (WGS) entry which is preliminary data.</text>
</comment>
<dbReference type="InterPro" id="IPR051202">
    <property type="entry name" value="Peptidase_C40"/>
</dbReference>
<evidence type="ECO:0000313" key="7">
    <source>
        <dbReference type="Proteomes" id="UP000295706"/>
    </source>
</evidence>
<dbReference type="Proteomes" id="UP000295706">
    <property type="component" value="Unassembled WGS sequence"/>
</dbReference>
<evidence type="ECO:0000256" key="1">
    <source>
        <dbReference type="ARBA" id="ARBA00007074"/>
    </source>
</evidence>
<evidence type="ECO:0000313" key="6">
    <source>
        <dbReference type="EMBL" id="TDB64212.1"/>
    </source>
</evidence>
<evidence type="ECO:0000256" key="3">
    <source>
        <dbReference type="ARBA" id="ARBA00022801"/>
    </source>
</evidence>
<dbReference type="GO" id="GO:0008234">
    <property type="term" value="F:cysteine-type peptidase activity"/>
    <property type="evidence" value="ECO:0007669"/>
    <property type="project" value="UniProtKB-KW"/>
</dbReference>
<evidence type="ECO:0000256" key="4">
    <source>
        <dbReference type="ARBA" id="ARBA00022807"/>
    </source>
</evidence>
<keyword evidence="2" id="KW-0645">Protease</keyword>
<dbReference type="InterPro" id="IPR000064">
    <property type="entry name" value="NLP_P60_dom"/>
</dbReference>
<proteinExistence type="inferred from homology"/>
<keyword evidence="3" id="KW-0378">Hydrolase</keyword>
<dbReference type="OrthoDB" id="9807055at2"/>
<reference evidence="6 7" key="1">
    <citation type="submission" date="2019-02" db="EMBL/GenBank/DDBJ databases">
        <title>Arundinibacter roseus gen. nov., sp. nov., a new member of the family Cytophagaceae.</title>
        <authorList>
            <person name="Szuroczki S."/>
            <person name="Khayer B."/>
            <person name="Sproer C."/>
            <person name="Toumi M."/>
            <person name="Szabo A."/>
            <person name="Felfoldi T."/>
            <person name="Schumann P."/>
            <person name="Toth E."/>
        </authorList>
    </citation>
    <scope>NUCLEOTIDE SEQUENCE [LARGE SCALE GENOMIC DNA]</scope>
    <source>
        <strain evidence="6 7">DMA-k-7a</strain>
    </source>
</reference>
<evidence type="ECO:0000259" key="5">
    <source>
        <dbReference type="PROSITE" id="PS51935"/>
    </source>
</evidence>
<dbReference type="EMBL" id="SMJU01000008">
    <property type="protein sequence ID" value="TDB64212.1"/>
    <property type="molecule type" value="Genomic_DNA"/>
</dbReference>
<sequence>MKNILMLLLTGLLFQCTPENNSELSSIENTILSDNSDFPTGDAVVEYAKLYYGVPYYYGSANPQTGFDCSGYIHYVYTHFGIEVPRSSVDFTEVGTDVEVEEAQPGDLVLFTGTNPKNRTVGHIGIVVKNDLEGLDFIHATSGKQHAVTVTPLEGYYENRFVKVIRLI</sequence>
<feature type="domain" description="NlpC/P60" evidence="5">
    <location>
        <begin position="38"/>
        <end position="168"/>
    </location>
</feature>
<dbReference type="GO" id="GO:0006508">
    <property type="term" value="P:proteolysis"/>
    <property type="evidence" value="ECO:0007669"/>
    <property type="project" value="UniProtKB-KW"/>
</dbReference>
<dbReference type="PANTHER" id="PTHR47053:SF1">
    <property type="entry name" value="MUREIN DD-ENDOPEPTIDASE MEPH-RELATED"/>
    <property type="match status" value="1"/>
</dbReference>
<evidence type="ECO:0000256" key="2">
    <source>
        <dbReference type="ARBA" id="ARBA00022670"/>
    </source>
</evidence>
<dbReference type="Pfam" id="PF00877">
    <property type="entry name" value="NLPC_P60"/>
    <property type="match status" value="1"/>
</dbReference>
<accession>A0A4R4KBS4</accession>
<dbReference type="SUPFAM" id="SSF54001">
    <property type="entry name" value="Cysteine proteinases"/>
    <property type="match status" value="1"/>
</dbReference>
<organism evidence="6 7">
    <name type="scientific">Arundinibacter roseus</name>
    <dbReference type="NCBI Taxonomy" id="2070510"/>
    <lineage>
        <taxon>Bacteria</taxon>
        <taxon>Pseudomonadati</taxon>
        <taxon>Bacteroidota</taxon>
        <taxon>Cytophagia</taxon>
        <taxon>Cytophagales</taxon>
        <taxon>Spirosomataceae</taxon>
        <taxon>Arundinibacter</taxon>
    </lineage>
</organism>
<keyword evidence="4" id="KW-0788">Thiol protease</keyword>
<dbReference type="InterPro" id="IPR038765">
    <property type="entry name" value="Papain-like_cys_pep_sf"/>
</dbReference>
<protein>
    <submittedName>
        <fullName evidence="6">NlpC/P60 family protein</fullName>
    </submittedName>
</protein>
<keyword evidence="7" id="KW-1185">Reference proteome</keyword>
<dbReference type="RefSeq" id="WP_132118998.1">
    <property type="nucleotide sequence ID" value="NZ_SMJU01000008.1"/>
</dbReference>
<comment type="similarity">
    <text evidence="1">Belongs to the peptidase C40 family.</text>
</comment>
<dbReference type="AlphaFoldDB" id="A0A4R4KBS4"/>
<dbReference type="PROSITE" id="PS51935">
    <property type="entry name" value="NLPC_P60"/>
    <property type="match status" value="1"/>
</dbReference>